<keyword evidence="3" id="KW-1185">Reference proteome</keyword>
<evidence type="ECO:0000313" key="2">
    <source>
        <dbReference type="EMBL" id="EDN99283.1"/>
    </source>
</evidence>
<feature type="transmembrane region" description="Helical" evidence="1">
    <location>
        <begin position="26"/>
        <end position="45"/>
    </location>
</feature>
<proteinExistence type="predicted"/>
<dbReference type="KEGG" id="ssl:SS1G_02135"/>
<dbReference type="Proteomes" id="UP000001312">
    <property type="component" value="Unassembled WGS sequence"/>
</dbReference>
<dbReference type="GeneID" id="5492996"/>
<keyword evidence="1" id="KW-0812">Transmembrane</keyword>
<dbReference type="EMBL" id="CH476623">
    <property type="protein sequence ID" value="EDN99283.1"/>
    <property type="molecule type" value="Genomic_DNA"/>
</dbReference>
<dbReference type="AlphaFoldDB" id="A7EA05"/>
<dbReference type="HOGENOM" id="CLU_2098293_0_0_1"/>
<feature type="transmembrane region" description="Helical" evidence="1">
    <location>
        <begin position="57"/>
        <end position="77"/>
    </location>
</feature>
<dbReference type="InParanoid" id="A7EA05"/>
<sequence>MDITSKIYVNTSQHARNPHVEIPDCHLMYGSIMMYLMSCALMLDVRGTEEGLVVGRGGQYVMGYGLLTFFFVLREVLSGKRWTVREGVRSSESENKRSCLGFAGMMERVEQGCDER</sequence>
<name>A7EA05_SCLS1</name>
<protein>
    <submittedName>
        <fullName evidence="2">Uncharacterized protein</fullName>
    </submittedName>
</protein>
<gene>
    <name evidence="2" type="ORF">SS1G_02135</name>
</gene>
<accession>A7EA05</accession>
<dbReference type="RefSeq" id="XP_001595921.1">
    <property type="nucleotide sequence ID" value="XM_001595871.1"/>
</dbReference>
<evidence type="ECO:0000256" key="1">
    <source>
        <dbReference type="SAM" id="Phobius"/>
    </source>
</evidence>
<keyword evidence="1" id="KW-1133">Transmembrane helix</keyword>
<reference evidence="3" key="1">
    <citation type="journal article" date="2011" name="PLoS Genet.">
        <title>Genomic analysis of the necrotrophic fungal pathogens Sclerotinia sclerotiorum and Botrytis cinerea.</title>
        <authorList>
            <person name="Amselem J."/>
            <person name="Cuomo C.A."/>
            <person name="van Kan J.A."/>
            <person name="Viaud M."/>
            <person name="Benito E.P."/>
            <person name="Couloux A."/>
            <person name="Coutinho P.M."/>
            <person name="de Vries R.P."/>
            <person name="Dyer P.S."/>
            <person name="Fillinger S."/>
            <person name="Fournier E."/>
            <person name="Gout L."/>
            <person name="Hahn M."/>
            <person name="Kohn L."/>
            <person name="Lapalu N."/>
            <person name="Plummer K.M."/>
            <person name="Pradier J.M."/>
            <person name="Quevillon E."/>
            <person name="Sharon A."/>
            <person name="Simon A."/>
            <person name="ten Have A."/>
            <person name="Tudzynski B."/>
            <person name="Tudzynski P."/>
            <person name="Wincker P."/>
            <person name="Andrew M."/>
            <person name="Anthouard V."/>
            <person name="Beever R.E."/>
            <person name="Beffa R."/>
            <person name="Benoit I."/>
            <person name="Bouzid O."/>
            <person name="Brault B."/>
            <person name="Chen Z."/>
            <person name="Choquer M."/>
            <person name="Collemare J."/>
            <person name="Cotton P."/>
            <person name="Danchin E.G."/>
            <person name="Da Silva C."/>
            <person name="Gautier A."/>
            <person name="Giraud C."/>
            <person name="Giraud T."/>
            <person name="Gonzalez C."/>
            <person name="Grossetete S."/>
            <person name="Guldener U."/>
            <person name="Henrissat B."/>
            <person name="Howlett B.J."/>
            <person name="Kodira C."/>
            <person name="Kretschmer M."/>
            <person name="Lappartient A."/>
            <person name="Leroch M."/>
            <person name="Levis C."/>
            <person name="Mauceli E."/>
            <person name="Neuveglise C."/>
            <person name="Oeser B."/>
            <person name="Pearson M."/>
            <person name="Poulain J."/>
            <person name="Poussereau N."/>
            <person name="Quesneville H."/>
            <person name="Rascle C."/>
            <person name="Schumacher J."/>
            <person name="Segurens B."/>
            <person name="Sexton A."/>
            <person name="Silva E."/>
            <person name="Sirven C."/>
            <person name="Soanes D.M."/>
            <person name="Talbot N.J."/>
            <person name="Templeton M."/>
            <person name="Yandava C."/>
            <person name="Yarden O."/>
            <person name="Zeng Q."/>
            <person name="Rollins J.A."/>
            <person name="Lebrun M.H."/>
            <person name="Dickman M."/>
        </authorList>
    </citation>
    <scope>NUCLEOTIDE SEQUENCE [LARGE SCALE GENOMIC DNA]</scope>
    <source>
        <strain evidence="3">ATCC 18683 / 1980 / Ss-1</strain>
    </source>
</reference>
<keyword evidence="1" id="KW-0472">Membrane</keyword>
<evidence type="ECO:0000313" key="3">
    <source>
        <dbReference type="Proteomes" id="UP000001312"/>
    </source>
</evidence>
<organism evidence="2 3">
    <name type="scientific">Sclerotinia sclerotiorum (strain ATCC 18683 / 1980 / Ss-1)</name>
    <name type="common">White mold</name>
    <name type="synonym">Whetzelinia sclerotiorum</name>
    <dbReference type="NCBI Taxonomy" id="665079"/>
    <lineage>
        <taxon>Eukaryota</taxon>
        <taxon>Fungi</taxon>
        <taxon>Dikarya</taxon>
        <taxon>Ascomycota</taxon>
        <taxon>Pezizomycotina</taxon>
        <taxon>Leotiomycetes</taxon>
        <taxon>Helotiales</taxon>
        <taxon>Sclerotiniaceae</taxon>
        <taxon>Sclerotinia</taxon>
    </lineage>
</organism>